<comment type="similarity">
    <text evidence="2">Belongs to the binding-protein-dependent transport system permease family. HisMQ subfamily.</text>
</comment>
<evidence type="ECO:0000256" key="9">
    <source>
        <dbReference type="RuleBase" id="RU363032"/>
    </source>
</evidence>
<evidence type="ECO:0000256" key="7">
    <source>
        <dbReference type="ARBA" id="ARBA00022989"/>
    </source>
</evidence>
<sequence>MSFDLAFLWQTFLLLLKGVPLTLALASASIAAGGVIASCLALMRVSRRWWWDLPARGYIFAFRGTPMLVQIYIIYYGLSQFPAIRHSFLWPFFRDAYFCALAGLALNTAAYTAEIMRGALLSVHAGQIEAARACGMGRILLFRRIIIPQAIRQMLPAYSNEVILMVKSTSLASTITLMEITGIAAKLISESYRPVEIFISAGAIYLSLNFIVAQLFALLEWKLWPARRTNRLKSIIPKTTGEIHA</sequence>
<accession>A0A6J5KCC7</accession>
<keyword evidence="5" id="KW-0997">Cell inner membrane</keyword>
<evidence type="ECO:0000259" key="10">
    <source>
        <dbReference type="PROSITE" id="PS50928"/>
    </source>
</evidence>
<feature type="transmembrane region" description="Helical" evidence="9">
    <location>
        <begin position="20"/>
        <end position="43"/>
    </location>
</feature>
<keyword evidence="8 9" id="KW-0472">Membrane</keyword>
<feature type="transmembrane region" description="Helical" evidence="9">
    <location>
        <begin position="55"/>
        <end position="75"/>
    </location>
</feature>
<dbReference type="GO" id="GO:0043190">
    <property type="term" value="C:ATP-binding cassette (ABC) transporter complex"/>
    <property type="evidence" value="ECO:0007669"/>
    <property type="project" value="InterPro"/>
</dbReference>
<feature type="transmembrane region" description="Helical" evidence="9">
    <location>
        <begin position="162"/>
        <end position="185"/>
    </location>
</feature>
<dbReference type="CDD" id="cd06261">
    <property type="entry name" value="TM_PBP2"/>
    <property type="match status" value="1"/>
</dbReference>
<dbReference type="InterPro" id="IPR000515">
    <property type="entry name" value="MetI-like"/>
</dbReference>
<dbReference type="GO" id="GO:0022857">
    <property type="term" value="F:transmembrane transporter activity"/>
    <property type="evidence" value="ECO:0007669"/>
    <property type="project" value="InterPro"/>
</dbReference>
<dbReference type="PANTHER" id="PTHR30614">
    <property type="entry name" value="MEMBRANE COMPONENT OF AMINO ACID ABC TRANSPORTER"/>
    <property type="match status" value="1"/>
</dbReference>
<evidence type="ECO:0000256" key="4">
    <source>
        <dbReference type="ARBA" id="ARBA00022475"/>
    </source>
</evidence>
<dbReference type="SUPFAM" id="SSF161098">
    <property type="entry name" value="MetI-like"/>
    <property type="match status" value="1"/>
</dbReference>
<keyword evidence="7 9" id="KW-1133">Transmembrane helix</keyword>
<dbReference type="GO" id="GO:0006865">
    <property type="term" value="P:amino acid transport"/>
    <property type="evidence" value="ECO:0007669"/>
    <property type="project" value="TreeGrafter"/>
</dbReference>
<feature type="transmembrane region" description="Helical" evidence="9">
    <location>
        <begin position="197"/>
        <end position="219"/>
    </location>
</feature>
<keyword evidence="3 9" id="KW-0813">Transport</keyword>
<evidence type="ECO:0000256" key="1">
    <source>
        <dbReference type="ARBA" id="ARBA00004429"/>
    </source>
</evidence>
<dbReference type="InterPro" id="IPR043429">
    <property type="entry name" value="ArtM/GltK/GlnP/TcyL/YhdX-like"/>
</dbReference>
<dbReference type="Proteomes" id="UP000494102">
    <property type="component" value="Unassembled WGS sequence"/>
</dbReference>
<reference evidence="11 12" key="1">
    <citation type="submission" date="2020-04" db="EMBL/GenBank/DDBJ databases">
        <authorList>
            <person name="De Canck E."/>
        </authorList>
    </citation>
    <scope>NUCLEOTIDE SEQUENCE [LARGE SCALE GENOMIC DNA]</scope>
    <source>
        <strain evidence="11 12">LMG 9964</strain>
    </source>
</reference>
<dbReference type="PROSITE" id="PS50928">
    <property type="entry name" value="ABC_TM1"/>
    <property type="match status" value="1"/>
</dbReference>
<feature type="transmembrane region" description="Helical" evidence="9">
    <location>
        <begin position="95"/>
        <end position="113"/>
    </location>
</feature>
<dbReference type="Gene3D" id="1.10.3720.10">
    <property type="entry name" value="MetI-like"/>
    <property type="match status" value="1"/>
</dbReference>
<dbReference type="Pfam" id="PF00528">
    <property type="entry name" value="BPD_transp_1"/>
    <property type="match status" value="1"/>
</dbReference>
<evidence type="ECO:0000256" key="5">
    <source>
        <dbReference type="ARBA" id="ARBA00022519"/>
    </source>
</evidence>
<evidence type="ECO:0000313" key="12">
    <source>
        <dbReference type="Proteomes" id="UP000494102"/>
    </source>
</evidence>
<evidence type="ECO:0000256" key="8">
    <source>
        <dbReference type="ARBA" id="ARBA00023136"/>
    </source>
</evidence>
<protein>
    <submittedName>
        <fullName evidence="11">Octopine transport system permease protein OccM</fullName>
    </submittedName>
</protein>
<evidence type="ECO:0000256" key="3">
    <source>
        <dbReference type="ARBA" id="ARBA00022448"/>
    </source>
</evidence>
<dbReference type="GeneID" id="27801750"/>
<keyword evidence="6 9" id="KW-0812">Transmembrane</keyword>
<organism evidence="11 12">
    <name type="scientific">Paraburkholderia phenoliruptrix</name>
    <dbReference type="NCBI Taxonomy" id="252970"/>
    <lineage>
        <taxon>Bacteria</taxon>
        <taxon>Pseudomonadati</taxon>
        <taxon>Pseudomonadota</taxon>
        <taxon>Betaproteobacteria</taxon>
        <taxon>Burkholderiales</taxon>
        <taxon>Burkholderiaceae</taxon>
        <taxon>Paraburkholderia</taxon>
    </lineage>
</organism>
<name>A0A6J5KCC7_9BURK</name>
<dbReference type="AlphaFoldDB" id="A0A6J5KCC7"/>
<gene>
    <name evidence="11" type="primary">occM_2</name>
    <name evidence="11" type="ORF">LMG9964_05569</name>
</gene>
<dbReference type="NCBIfam" id="TIGR01726">
    <property type="entry name" value="HEQRo_perm_3TM"/>
    <property type="match status" value="1"/>
</dbReference>
<dbReference type="InterPro" id="IPR010065">
    <property type="entry name" value="AA_ABC_transptr_permease_3TM"/>
</dbReference>
<dbReference type="PANTHER" id="PTHR30614:SF10">
    <property type="entry name" value="ARGININE ABC TRANSPORTER PERMEASE PROTEIN ARTM"/>
    <property type="match status" value="1"/>
</dbReference>
<keyword evidence="4" id="KW-1003">Cell membrane</keyword>
<proteinExistence type="inferred from homology"/>
<evidence type="ECO:0000313" key="11">
    <source>
        <dbReference type="EMBL" id="CAB4051889.1"/>
    </source>
</evidence>
<feature type="domain" description="ABC transmembrane type-1" evidence="10">
    <location>
        <begin position="19"/>
        <end position="216"/>
    </location>
</feature>
<comment type="subcellular location">
    <subcellularLocation>
        <location evidence="1">Cell inner membrane</location>
        <topology evidence="1">Multi-pass membrane protein</topology>
    </subcellularLocation>
    <subcellularLocation>
        <location evidence="9">Cell membrane</location>
        <topology evidence="9">Multi-pass membrane protein</topology>
    </subcellularLocation>
</comment>
<dbReference type="EMBL" id="CADILN010000010">
    <property type="protein sequence ID" value="CAB4051889.1"/>
    <property type="molecule type" value="Genomic_DNA"/>
</dbReference>
<dbReference type="InterPro" id="IPR035906">
    <property type="entry name" value="MetI-like_sf"/>
</dbReference>
<dbReference type="RefSeq" id="WP_015004667.1">
    <property type="nucleotide sequence ID" value="NZ_CADILN010000010.1"/>
</dbReference>
<evidence type="ECO:0000256" key="6">
    <source>
        <dbReference type="ARBA" id="ARBA00022692"/>
    </source>
</evidence>
<evidence type="ECO:0000256" key="2">
    <source>
        <dbReference type="ARBA" id="ARBA00010072"/>
    </source>
</evidence>